<accession>A0A3B0Y0Z8</accession>
<sequence length="278" mass="30667">MKSYIITLLIALSAGYLGAKLNQQTAASANGPDSGTDKLSVENDSTAQTVSPFQIQNTESHTQLTLEELQLKINRLENKVTKLASQQADMLSLAENTNNKTTTRTRRNRVIQPNKNNLSAAGIAPDIADDILRRMGQQKYRRLELQGLIRRADPASRRQYNRELQQLNQKKISLRTELGDDAYDQYLFSSGQNNRVMVSSVMAGSPAESAGFLPGDIILLYDNSKILSWPDIRKATLQGETGSYANVEVLRDGAQMSMMVPTGPLGVELEPTQLDPAQ</sequence>
<feature type="domain" description="PDZ" evidence="3">
    <location>
        <begin position="184"/>
        <end position="253"/>
    </location>
</feature>
<evidence type="ECO:0000313" key="4">
    <source>
        <dbReference type="EMBL" id="VAW70093.1"/>
    </source>
</evidence>
<dbReference type="InterPro" id="IPR001478">
    <property type="entry name" value="PDZ"/>
</dbReference>
<keyword evidence="1" id="KW-0175">Coiled coil</keyword>
<feature type="region of interest" description="Disordered" evidence="2">
    <location>
        <begin position="26"/>
        <end position="51"/>
    </location>
</feature>
<evidence type="ECO:0000256" key="1">
    <source>
        <dbReference type="SAM" id="Coils"/>
    </source>
</evidence>
<dbReference type="Gene3D" id="2.30.42.10">
    <property type="match status" value="1"/>
</dbReference>
<dbReference type="InterPro" id="IPR036034">
    <property type="entry name" value="PDZ_sf"/>
</dbReference>
<dbReference type="SUPFAM" id="SSF50156">
    <property type="entry name" value="PDZ domain-like"/>
    <property type="match status" value="1"/>
</dbReference>
<dbReference type="SMART" id="SM00228">
    <property type="entry name" value="PDZ"/>
    <property type="match status" value="1"/>
</dbReference>
<evidence type="ECO:0000259" key="3">
    <source>
        <dbReference type="SMART" id="SM00228"/>
    </source>
</evidence>
<feature type="coiled-coil region" evidence="1">
    <location>
        <begin position="59"/>
        <end position="86"/>
    </location>
</feature>
<dbReference type="Pfam" id="PF13180">
    <property type="entry name" value="PDZ_2"/>
    <property type="match status" value="1"/>
</dbReference>
<dbReference type="AlphaFoldDB" id="A0A3B0Y0Z8"/>
<evidence type="ECO:0000256" key="2">
    <source>
        <dbReference type="SAM" id="MobiDB-lite"/>
    </source>
</evidence>
<gene>
    <name evidence="4" type="ORF">MNBD_GAMMA09-700</name>
</gene>
<name>A0A3B0Y0Z8_9ZZZZ</name>
<dbReference type="EMBL" id="UOFI01000186">
    <property type="protein sequence ID" value="VAW70093.1"/>
    <property type="molecule type" value="Genomic_DNA"/>
</dbReference>
<reference evidence="4" key="1">
    <citation type="submission" date="2018-06" db="EMBL/GenBank/DDBJ databases">
        <authorList>
            <person name="Zhirakovskaya E."/>
        </authorList>
    </citation>
    <scope>NUCLEOTIDE SEQUENCE</scope>
</reference>
<organism evidence="4">
    <name type="scientific">hydrothermal vent metagenome</name>
    <dbReference type="NCBI Taxonomy" id="652676"/>
    <lineage>
        <taxon>unclassified sequences</taxon>
        <taxon>metagenomes</taxon>
        <taxon>ecological metagenomes</taxon>
    </lineage>
</organism>
<protein>
    <recommendedName>
        <fullName evidence="3">PDZ domain-containing protein</fullName>
    </recommendedName>
</protein>
<feature type="compositionally biased region" description="Polar residues" evidence="2">
    <location>
        <begin position="42"/>
        <end position="51"/>
    </location>
</feature>
<proteinExistence type="predicted"/>